<sequence>MGIAKQNTLFITIICFALASYAVARPRARPYSGPDVYRGRNVARDILFPGEKVNNVLDFGAQPDGEFDSTQAFMEAWQATCNSTVQSRVYVPEGRFLVSPVFFSGPCMTPHPVTVKVDGTIIAPTDLSVFDNDEWIIFQNLNGLRLIGQGTFDGQGTDSWQITEKCESKRDGFRCVRNPSSLFFSRVNDAIIQGIRSVNPKGFHIFVTNCGNIRLRKLKLTAPEFSPNTDGIHVSHSNNVIMSRNTIATGDDCVSIIQGSVNITMNRLTCGPGHGVSIGSLGKYADELEVKGIRLINATLIGTTNGLRIKTWPDRFPGSASNIFFTNINMVNVKNPIIIDQEYECFPNCQKKPSLVKLNNIQFNNITGTTISPVAVDLRCSKLFPCNGVVLRNIDLKLGFLPTLSRCFNINPIYFGGLQIPPACGPGEEYINLSEGTMGIAKQNTLFITIICFALASSAVAKPRARPHSGPDIYKGRNVAKDTLLPGEKVNNVLDFGAQPDGEFDSTQAFMDAWQATCKSTVQSRVYVPEGRFLVSSMFFSGPCMTPHPVTVQVDGTILAPTDISEFENDEWLLFQNLNGLRLIGQGTFDGQGKDSWKYTENCESKRDGSACVRNPSSLFFSRVNDAIIQGIRSVNPKGFHIFVTNCGNIRLRRLKLTAPETSPNTDGIHVSHSINVIMSRNTIATGDDCVSIIQGSVNVTMNRLRCGPGHGVSIGSLGKYADELEVKGIRLINATLLGTTNGVRIKTWPDRFPGSASDIFFTNIDMVNVKNPIIIDQEYECFPNCKKKPSLVKLNNIQFNNIRGTTISPVAVDLRCSKLFPCKGVILRNIDLKLGLLPTMSRCVNINPLYFGGLQVPPACISIKYECYTYKSFGLQVIQVGRNLTKSTLTHIRFPWRASRSSSSSSSSFFSYSSSSSSMKTSFLPNLISFVRSLFAFSFVVLSAFITGILASFFFSIFMVSEIKL</sequence>
<name>A0A445AWQ6_ARAHY</name>
<dbReference type="Proteomes" id="UP000289738">
    <property type="component" value="Chromosome B01"/>
</dbReference>
<dbReference type="GO" id="GO:0004650">
    <property type="term" value="F:polygalacturonase activity"/>
    <property type="evidence" value="ECO:0007669"/>
    <property type="project" value="InterPro"/>
</dbReference>
<dbReference type="InterPro" id="IPR012334">
    <property type="entry name" value="Pectin_lyas_fold"/>
</dbReference>
<evidence type="ECO:0000256" key="6">
    <source>
        <dbReference type="ARBA" id="ARBA00023295"/>
    </source>
</evidence>
<evidence type="ECO:0000256" key="3">
    <source>
        <dbReference type="ARBA" id="ARBA00022512"/>
    </source>
</evidence>
<reference evidence="12 13" key="1">
    <citation type="submission" date="2019-01" db="EMBL/GenBank/DDBJ databases">
        <title>Sequencing of cultivated peanut Arachis hypogaea provides insights into genome evolution and oil improvement.</title>
        <authorList>
            <person name="Chen X."/>
        </authorList>
    </citation>
    <scope>NUCLEOTIDE SEQUENCE [LARGE SCALE GENOMIC DNA]</scope>
    <source>
        <strain evidence="13">cv. Fuhuasheng</strain>
        <tissue evidence="12">Leaves</tissue>
    </source>
</reference>
<feature type="transmembrane region" description="Helical" evidence="10">
    <location>
        <begin position="935"/>
        <end position="961"/>
    </location>
</feature>
<accession>A0A445AWQ6</accession>
<evidence type="ECO:0008006" key="14">
    <source>
        <dbReference type="Google" id="ProtNLM"/>
    </source>
</evidence>
<keyword evidence="4" id="KW-0964">Secreted</keyword>
<dbReference type="AlphaFoldDB" id="A0A445AWQ6"/>
<gene>
    <name evidence="12" type="ORF">Ahy_B01g055618</name>
</gene>
<keyword evidence="5 9" id="KW-0378">Hydrolase</keyword>
<evidence type="ECO:0000256" key="10">
    <source>
        <dbReference type="SAM" id="Phobius"/>
    </source>
</evidence>
<dbReference type="STRING" id="3818.A0A445AWQ6"/>
<keyword evidence="3" id="KW-0134">Cell wall</keyword>
<dbReference type="GO" id="GO:0005975">
    <property type="term" value="P:carbohydrate metabolic process"/>
    <property type="evidence" value="ECO:0007669"/>
    <property type="project" value="InterPro"/>
</dbReference>
<dbReference type="GO" id="GO:0071555">
    <property type="term" value="P:cell wall organization"/>
    <property type="evidence" value="ECO:0007669"/>
    <property type="project" value="UniProtKB-KW"/>
</dbReference>
<keyword evidence="13" id="KW-1185">Reference proteome</keyword>
<feature type="chain" id="PRO_5019382056" description="Polygalacturonase" evidence="11">
    <location>
        <begin position="25"/>
        <end position="966"/>
    </location>
</feature>
<dbReference type="PANTHER" id="PTHR31375">
    <property type="match status" value="1"/>
</dbReference>
<evidence type="ECO:0000256" key="7">
    <source>
        <dbReference type="ARBA" id="ARBA00023316"/>
    </source>
</evidence>
<feature type="signal peptide" evidence="11">
    <location>
        <begin position="1"/>
        <end position="24"/>
    </location>
</feature>
<dbReference type="InterPro" id="IPR006626">
    <property type="entry name" value="PbH1"/>
</dbReference>
<keyword evidence="10" id="KW-0472">Membrane</keyword>
<keyword evidence="10" id="KW-0812">Transmembrane</keyword>
<comment type="subcellular location">
    <subcellularLocation>
        <location evidence="1">Secreted</location>
        <location evidence="1">Cell wall</location>
    </subcellularLocation>
</comment>
<evidence type="ECO:0000256" key="11">
    <source>
        <dbReference type="SAM" id="SignalP"/>
    </source>
</evidence>
<dbReference type="InterPro" id="IPR000743">
    <property type="entry name" value="Glyco_hydro_28"/>
</dbReference>
<evidence type="ECO:0000256" key="4">
    <source>
        <dbReference type="ARBA" id="ARBA00022525"/>
    </source>
</evidence>
<dbReference type="InterPro" id="IPR011050">
    <property type="entry name" value="Pectin_lyase_fold/virulence"/>
</dbReference>
<evidence type="ECO:0000256" key="9">
    <source>
        <dbReference type="RuleBase" id="RU361169"/>
    </source>
</evidence>
<evidence type="ECO:0000313" key="13">
    <source>
        <dbReference type="Proteomes" id="UP000289738"/>
    </source>
</evidence>
<evidence type="ECO:0000256" key="1">
    <source>
        <dbReference type="ARBA" id="ARBA00004191"/>
    </source>
</evidence>
<dbReference type="PROSITE" id="PS00502">
    <property type="entry name" value="POLYGALACTURONASE"/>
    <property type="match status" value="2"/>
</dbReference>
<dbReference type="FunFam" id="2.160.20.10:FF:000004">
    <property type="entry name" value="Pectin lyase-like superfamily protein"/>
    <property type="match status" value="2"/>
</dbReference>
<dbReference type="SUPFAM" id="SSF51126">
    <property type="entry name" value="Pectin lyase-like"/>
    <property type="match status" value="2"/>
</dbReference>
<keyword evidence="6 9" id="KW-0326">Glycosidase</keyword>
<feature type="active site" evidence="8">
    <location>
        <position position="274"/>
    </location>
</feature>
<keyword evidence="7" id="KW-0961">Cell wall biogenesis/degradation</keyword>
<evidence type="ECO:0000256" key="2">
    <source>
        <dbReference type="ARBA" id="ARBA00008834"/>
    </source>
</evidence>
<keyword evidence="10" id="KW-1133">Transmembrane helix</keyword>
<dbReference type="EMBL" id="SDMP01000011">
    <property type="protein sequence ID" value="RYR30847.1"/>
    <property type="molecule type" value="Genomic_DNA"/>
</dbReference>
<protein>
    <recommendedName>
        <fullName evidence="14">Polygalacturonase</fullName>
    </recommendedName>
</protein>
<proteinExistence type="inferred from homology"/>
<evidence type="ECO:0000256" key="5">
    <source>
        <dbReference type="ARBA" id="ARBA00022801"/>
    </source>
</evidence>
<evidence type="ECO:0000313" key="12">
    <source>
        <dbReference type="EMBL" id="RYR30847.1"/>
    </source>
</evidence>
<feature type="active site" evidence="8">
    <location>
        <position position="711"/>
    </location>
</feature>
<comment type="caution">
    <text evidence="12">The sequence shown here is derived from an EMBL/GenBank/DDBJ whole genome shotgun (WGS) entry which is preliminary data.</text>
</comment>
<evidence type="ECO:0000256" key="8">
    <source>
        <dbReference type="PROSITE-ProRule" id="PRU10052"/>
    </source>
</evidence>
<dbReference type="Gene3D" id="2.160.20.10">
    <property type="entry name" value="Single-stranded right-handed beta-helix, Pectin lyase-like"/>
    <property type="match status" value="2"/>
</dbReference>
<comment type="similarity">
    <text evidence="2 9">Belongs to the glycosyl hydrolase 28 family.</text>
</comment>
<dbReference type="SMART" id="SM00710">
    <property type="entry name" value="PbH1"/>
    <property type="match status" value="8"/>
</dbReference>
<dbReference type="Pfam" id="PF00295">
    <property type="entry name" value="Glyco_hydro_28"/>
    <property type="match status" value="2"/>
</dbReference>
<organism evidence="12 13">
    <name type="scientific">Arachis hypogaea</name>
    <name type="common">Peanut</name>
    <dbReference type="NCBI Taxonomy" id="3818"/>
    <lineage>
        <taxon>Eukaryota</taxon>
        <taxon>Viridiplantae</taxon>
        <taxon>Streptophyta</taxon>
        <taxon>Embryophyta</taxon>
        <taxon>Tracheophyta</taxon>
        <taxon>Spermatophyta</taxon>
        <taxon>Magnoliopsida</taxon>
        <taxon>eudicotyledons</taxon>
        <taxon>Gunneridae</taxon>
        <taxon>Pentapetalae</taxon>
        <taxon>rosids</taxon>
        <taxon>fabids</taxon>
        <taxon>Fabales</taxon>
        <taxon>Fabaceae</taxon>
        <taxon>Papilionoideae</taxon>
        <taxon>50 kb inversion clade</taxon>
        <taxon>dalbergioids sensu lato</taxon>
        <taxon>Dalbergieae</taxon>
        <taxon>Pterocarpus clade</taxon>
        <taxon>Arachis</taxon>
    </lineage>
</organism>
<keyword evidence="11" id="KW-0732">Signal</keyword>